<evidence type="ECO:0000256" key="3">
    <source>
        <dbReference type="ARBA" id="ARBA00022729"/>
    </source>
</evidence>
<evidence type="ECO:0000313" key="9">
    <source>
        <dbReference type="EMBL" id="GFH85045.1"/>
    </source>
</evidence>
<gene>
    <name evidence="10" type="ORF">D7Y07_01990</name>
    <name evidence="11" type="ORF">E4T97_07085</name>
    <name evidence="9" type="ORF">IMSAGC001_00441</name>
</gene>
<dbReference type="Pfam" id="PF07980">
    <property type="entry name" value="SusD_RagB"/>
    <property type="match status" value="1"/>
</dbReference>
<name>A0A3L7Z3N2_9BACE</name>
<dbReference type="EMBL" id="RAZM01000003">
    <property type="protein sequence ID" value="RLT81597.1"/>
    <property type="molecule type" value="Genomic_DNA"/>
</dbReference>
<dbReference type="EMBL" id="SPPV01000012">
    <property type="protein sequence ID" value="TFU50336.1"/>
    <property type="molecule type" value="Genomic_DNA"/>
</dbReference>
<comment type="caution">
    <text evidence="10">The sequence shown here is derived from an EMBL/GenBank/DDBJ whole genome shotgun (WGS) entry which is preliminary data.</text>
</comment>
<organism evidence="10 12">
    <name type="scientific">Bacteroides acidifaciens</name>
    <dbReference type="NCBI Taxonomy" id="85831"/>
    <lineage>
        <taxon>Bacteria</taxon>
        <taxon>Pseudomonadati</taxon>
        <taxon>Bacteroidota</taxon>
        <taxon>Bacteroidia</taxon>
        <taxon>Bacteroidales</taxon>
        <taxon>Bacteroidaceae</taxon>
        <taxon>Bacteroides</taxon>
    </lineage>
</organism>
<evidence type="ECO:0000259" key="8">
    <source>
        <dbReference type="Pfam" id="PF14322"/>
    </source>
</evidence>
<dbReference type="SUPFAM" id="SSF48452">
    <property type="entry name" value="TPR-like"/>
    <property type="match status" value="1"/>
</dbReference>
<dbReference type="Gene3D" id="1.25.40.390">
    <property type="match status" value="1"/>
</dbReference>
<dbReference type="PROSITE" id="PS51257">
    <property type="entry name" value="PROKAR_LIPOPROTEIN"/>
    <property type="match status" value="1"/>
</dbReference>
<evidence type="ECO:0000313" key="11">
    <source>
        <dbReference type="EMBL" id="TFU50336.1"/>
    </source>
</evidence>
<reference evidence="9 14" key="3">
    <citation type="journal article" date="2020" name="Microbiome">
        <title>Single-cell genomics of uncultured bacteria reveals dietary fiber responders in the mouse gut microbiota.</title>
        <authorList>
            <person name="Chijiiwa R."/>
            <person name="Hosokawa M."/>
            <person name="Kogawa M."/>
            <person name="Nishikawa Y."/>
            <person name="Ide K."/>
            <person name="Sakanashi C."/>
            <person name="Takahashi K."/>
            <person name="Takeyama H."/>
        </authorList>
    </citation>
    <scope>NUCLEOTIDE SEQUENCE [LARGE SCALE GENOMIC DNA]</scope>
    <source>
        <strain evidence="9">IMSAGC_001</strain>
    </source>
</reference>
<feature type="domain" description="SusD-like N-terminal" evidence="8">
    <location>
        <begin position="132"/>
        <end position="251"/>
    </location>
</feature>
<protein>
    <submittedName>
        <fullName evidence="10">RagB/SusD family nutrient uptake outer membrane protein</fullName>
    </submittedName>
</protein>
<accession>A0A3L7Z3N2</accession>
<dbReference type="EMBL" id="BLLS01000005">
    <property type="protein sequence ID" value="GFH85045.1"/>
    <property type="molecule type" value="Genomic_DNA"/>
</dbReference>
<keyword evidence="3 6" id="KW-0732">Signal</keyword>
<evidence type="ECO:0000256" key="6">
    <source>
        <dbReference type="SAM" id="SignalP"/>
    </source>
</evidence>
<evidence type="ECO:0000313" key="14">
    <source>
        <dbReference type="Proteomes" id="UP000491181"/>
    </source>
</evidence>
<dbReference type="InterPro" id="IPR033985">
    <property type="entry name" value="SusD-like_N"/>
</dbReference>
<evidence type="ECO:0000256" key="1">
    <source>
        <dbReference type="ARBA" id="ARBA00004442"/>
    </source>
</evidence>
<dbReference type="Pfam" id="PF14322">
    <property type="entry name" value="SusD-like_3"/>
    <property type="match status" value="1"/>
</dbReference>
<dbReference type="AlphaFoldDB" id="A0A3L7Z3N2"/>
<evidence type="ECO:0000259" key="7">
    <source>
        <dbReference type="Pfam" id="PF07980"/>
    </source>
</evidence>
<reference evidence="11 13" key="2">
    <citation type="submission" date="2019-03" db="EMBL/GenBank/DDBJ databases">
        <title>Diversity of the mouse oral microbiome.</title>
        <authorList>
            <person name="Joseph S."/>
            <person name="Aduse-Opoku J."/>
            <person name="Curtis M."/>
            <person name="Wade W."/>
            <person name="Hashim A."/>
        </authorList>
    </citation>
    <scope>NUCLEOTIDE SEQUENCE [LARGE SCALE GENOMIC DNA]</scope>
    <source>
        <strain evidence="11 13">P2318</strain>
    </source>
</reference>
<dbReference type="Proteomes" id="UP000298073">
    <property type="component" value="Unassembled WGS sequence"/>
</dbReference>
<proteinExistence type="inferred from homology"/>
<dbReference type="Proteomes" id="UP000267159">
    <property type="component" value="Unassembled WGS sequence"/>
</dbReference>
<dbReference type="InterPro" id="IPR012944">
    <property type="entry name" value="SusD_RagB_dom"/>
</dbReference>
<evidence type="ECO:0000256" key="4">
    <source>
        <dbReference type="ARBA" id="ARBA00023136"/>
    </source>
</evidence>
<evidence type="ECO:0000313" key="13">
    <source>
        <dbReference type="Proteomes" id="UP000298073"/>
    </source>
</evidence>
<feature type="chain" id="PRO_5036083949" evidence="6">
    <location>
        <begin position="25"/>
        <end position="655"/>
    </location>
</feature>
<evidence type="ECO:0000256" key="5">
    <source>
        <dbReference type="ARBA" id="ARBA00023237"/>
    </source>
</evidence>
<dbReference type="Proteomes" id="UP000491181">
    <property type="component" value="Unassembled WGS sequence"/>
</dbReference>
<feature type="signal peptide" evidence="6">
    <location>
        <begin position="1"/>
        <end position="24"/>
    </location>
</feature>
<dbReference type="OrthoDB" id="5694214at2"/>
<keyword evidence="4" id="KW-0472">Membrane</keyword>
<feature type="domain" description="RagB/SusD" evidence="7">
    <location>
        <begin position="364"/>
        <end position="655"/>
    </location>
</feature>
<dbReference type="RefSeq" id="WP_121765736.1">
    <property type="nucleotide sequence ID" value="NZ_BLLS01000005.1"/>
</dbReference>
<keyword evidence="5" id="KW-0998">Cell outer membrane</keyword>
<dbReference type="InterPro" id="IPR011990">
    <property type="entry name" value="TPR-like_helical_dom_sf"/>
</dbReference>
<comment type="similarity">
    <text evidence="2">Belongs to the SusD family.</text>
</comment>
<evidence type="ECO:0000313" key="12">
    <source>
        <dbReference type="Proteomes" id="UP000267159"/>
    </source>
</evidence>
<sequence>MKKVIIYFSVIAASCILGSCSDLAFGDAFLEKAPGVDVTIDTIFSSKLYADRALNSAYATLRTGLTVHANDGNFEHQQAGNKLGWDNLDALTDIMNSHCNWGGVYPTYYNGSYSSETENTASSTKMGFYPNQDVTWRGIRKAYLYIENVDRVPDMTEAEKNVRKGEAQMIIACQYHELLRHFGGVPLLYSSVDASNSLEVDFSRKTFEKTVEFIINLCDDAAKKLPWRVAAVDDGRFTKAAALGLKVRVLLLAASPLFNANQPYLEACSPVAGNVGKIPAEDVDKMVWYGNYERKRWERVVTACEEFFAENARNGNVYQLVQPETRDAEGYRKAFSGCYADRYNSEILIATFRNLRTFGDSYHRMYFGPSSDTNGNAGRGYGGGAVTLDYVDMFTSAIGEKTSYEEWIEKNGSIGTIDNNPFTDRDPRLYETVMIVGDHFQSRPAEMWIGGLERGSETDGGRAPSGFCIRKFLWDYNQSTFHDRPANYAYLRMAEIHLAYAEALNETGQKDKAYKELDKVRNRVGLPDMSDALLHRLQSGKSLPVYNECALEGDAELREEILDERARELAFEEVRWFDIARWKRADVFKKTLHGVNVTIKSGSVAEGNLQLNFEQPKVESVSRFWQKNFSPKWYMSAFPSDEINKGYGLLQNPGW</sequence>
<evidence type="ECO:0000313" key="10">
    <source>
        <dbReference type="EMBL" id="RLT81597.1"/>
    </source>
</evidence>
<reference evidence="10 12" key="1">
    <citation type="submission" date="2018-09" db="EMBL/GenBank/DDBJ databases">
        <title>Murine metabolic-syndrome-specific gut microbial biobank.</title>
        <authorList>
            <person name="Liu C."/>
        </authorList>
    </citation>
    <scope>NUCLEOTIDE SEQUENCE [LARGE SCALE GENOMIC DNA]</scope>
    <source>
        <strain evidence="10 12">0.1X-D8-26</strain>
    </source>
</reference>
<evidence type="ECO:0000256" key="2">
    <source>
        <dbReference type="ARBA" id="ARBA00006275"/>
    </source>
</evidence>
<dbReference type="GO" id="GO:0009279">
    <property type="term" value="C:cell outer membrane"/>
    <property type="evidence" value="ECO:0007669"/>
    <property type="project" value="UniProtKB-SubCell"/>
</dbReference>
<comment type="subcellular location">
    <subcellularLocation>
        <location evidence="1">Cell outer membrane</location>
    </subcellularLocation>
</comment>